<dbReference type="PANTHER" id="PTHR42659">
    <property type="entry name" value="XANTHINE DEHYDROGENASE SUBUNIT C-RELATED"/>
    <property type="match status" value="1"/>
</dbReference>
<organism evidence="2">
    <name type="scientific">Thermogemmatispora argillosa</name>
    <dbReference type="NCBI Taxonomy" id="2045280"/>
    <lineage>
        <taxon>Bacteria</taxon>
        <taxon>Bacillati</taxon>
        <taxon>Chloroflexota</taxon>
        <taxon>Ktedonobacteria</taxon>
        <taxon>Thermogemmatisporales</taxon>
        <taxon>Thermogemmatisporaceae</taxon>
        <taxon>Thermogemmatispora</taxon>
    </lineage>
</organism>
<feature type="domain" description="FAD-binding PCMH-type" evidence="1">
    <location>
        <begin position="1"/>
        <end position="169"/>
    </location>
</feature>
<dbReference type="SMART" id="SM01092">
    <property type="entry name" value="CO_deh_flav_C"/>
    <property type="match status" value="1"/>
</dbReference>
<proteinExistence type="predicted"/>
<dbReference type="PROSITE" id="PS51387">
    <property type="entry name" value="FAD_PCMH"/>
    <property type="match status" value="1"/>
</dbReference>
<dbReference type="Gene3D" id="3.30.465.10">
    <property type="match status" value="1"/>
</dbReference>
<evidence type="ECO:0000313" key="2">
    <source>
        <dbReference type="EMBL" id="BBH95049.1"/>
    </source>
</evidence>
<dbReference type="InterPro" id="IPR016166">
    <property type="entry name" value="FAD-bd_PCMH"/>
</dbReference>
<dbReference type="SUPFAM" id="SSF56176">
    <property type="entry name" value="FAD-binding/transporter-associated domain-like"/>
    <property type="match status" value="1"/>
</dbReference>
<dbReference type="EMBL" id="AP019377">
    <property type="protein sequence ID" value="BBH95049.1"/>
    <property type="molecule type" value="Genomic_DNA"/>
</dbReference>
<dbReference type="PANTHER" id="PTHR42659:SF9">
    <property type="entry name" value="XANTHINE DEHYDROGENASE FAD-BINDING SUBUNIT XDHB-RELATED"/>
    <property type="match status" value="1"/>
</dbReference>
<evidence type="ECO:0000259" key="1">
    <source>
        <dbReference type="PROSITE" id="PS51387"/>
    </source>
</evidence>
<dbReference type="InterPro" id="IPR051312">
    <property type="entry name" value="Diverse_Substr_Oxidored"/>
</dbReference>
<dbReference type="GO" id="GO:0016491">
    <property type="term" value="F:oxidoreductase activity"/>
    <property type="evidence" value="ECO:0007669"/>
    <property type="project" value="InterPro"/>
</dbReference>
<name>A0A455T694_9CHLR</name>
<dbReference type="InterPro" id="IPR002346">
    <property type="entry name" value="Mopterin_DH_FAD-bd"/>
</dbReference>
<dbReference type="Gene3D" id="3.30.390.50">
    <property type="entry name" value="CO dehydrogenase flavoprotein, C-terminal domain"/>
    <property type="match status" value="1"/>
</dbReference>
<gene>
    <name evidence="2" type="ORF">KTA_32480</name>
</gene>
<dbReference type="InterPro" id="IPR036683">
    <property type="entry name" value="CO_DH_flav_C_dom_sf"/>
</dbReference>
<dbReference type="SUPFAM" id="SSF55447">
    <property type="entry name" value="CO dehydrogenase flavoprotein C-terminal domain-like"/>
    <property type="match status" value="1"/>
</dbReference>
<dbReference type="Pfam" id="PF00941">
    <property type="entry name" value="FAD_binding_5"/>
    <property type="match status" value="1"/>
</dbReference>
<dbReference type="InterPro" id="IPR005107">
    <property type="entry name" value="CO_DH_flav_C"/>
</dbReference>
<protein>
    <submittedName>
        <fullName evidence="2">Carbon monoxide dehydrogenase</fullName>
    </submittedName>
</protein>
<dbReference type="AlphaFoldDB" id="A0A455T694"/>
<dbReference type="InterPro" id="IPR016169">
    <property type="entry name" value="FAD-bd_PCMH_sub2"/>
</dbReference>
<sequence length="319" mass="34572">MLPNLLEYHWVEDVDDALILLSRPDIKTVPLAGGTYLLGQNDESIQAVVDLRDLGLAYISEDQRGIRIGSMTTLQSMAEAPLLKSFLGGLLAQAAQYSAPSPLMRNAATLGGTLALGAASQADLLTALAVVDAEVVLRSGQKTQVDLRGGTPERPGLALSGVTYKGKQERRIPWQRLLLERRPQELIIEVQIAPPGRGWGTALQRIGRSAVDTALLIAAALVEVENGRYRHVRLALGGANMEPQRLHTVERHLEGQPVQDLRLLAAAVQAGLADFRPPADFRASQGYRRVCGANLAYRVLEEAANIARWRDITSSEGRA</sequence>
<dbReference type="GO" id="GO:0071949">
    <property type="term" value="F:FAD binding"/>
    <property type="evidence" value="ECO:0007669"/>
    <property type="project" value="InterPro"/>
</dbReference>
<accession>A0A455T694</accession>
<dbReference type="InterPro" id="IPR036318">
    <property type="entry name" value="FAD-bd_PCMH-like_sf"/>
</dbReference>
<reference evidence="2" key="1">
    <citation type="submission" date="2018-12" db="EMBL/GenBank/DDBJ databases">
        <title>Novel natural products biosynthetic potential of the class Ktedonobacteria.</title>
        <authorList>
            <person name="Zheng Y."/>
            <person name="Saitou A."/>
            <person name="Wang C.M."/>
            <person name="Toyoda A."/>
            <person name="Minakuchi Y."/>
            <person name="Sekiguchi Y."/>
            <person name="Ueda K."/>
            <person name="Takano H."/>
            <person name="Sakai Y."/>
            <person name="Yokota A."/>
            <person name="Yabe S."/>
        </authorList>
    </citation>
    <scope>NUCLEOTIDE SEQUENCE</scope>
    <source>
        <strain evidence="2">A3-2</strain>
    </source>
</reference>
<dbReference type="Pfam" id="PF03450">
    <property type="entry name" value="CO_deh_flav_C"/>
    <property type="match status" value="1"/>
</dbReference>